<name>A0A401LZQ0_9BACE</name>
<feature type="domain" description="TIR" evidence="2">
    <location>
        <begin position="4"/>
        <end position="141"/>
    </location>
</feature>
<dbReference type="Pfam" id="PF03781">
    <property type="entry name" value="FGE-sulfatase"/>
    <property type="match status" value="1"/>
</dbReference>
<dbReference type="InterPro" id="IPR051043">
    <property type="entry name" value="Sulfatase_Mod_Factor_Kinase"/>
</dbReference>
<dbReference type="InterPro" id="IPR016187">
    <property type="entry name" value="CTDL_fold"/>
</dbReference>
<keyword evidence="1" id="KW-1133">Transmembrane helix</keyword>
<keyword evidence="1" id="KW-0812">Transmembrane</keyword>
<evidence type="ECO:0000313" key="4">
    <source>
        <dbReference type="Proteomes" id="UP000288079"/>
    </source>
</evidence>
<dbReference type="EMBL" id="BHWB01000018">
    <property type="protein sequence ID" value="GCB37011.1"/>
    <property type="molecule type" value="Genomic_DNA"/>
</dbReference>
<dbReference type="SUPFAM" id="SSF52200">
    <property type="entry name" value="Toll/Interleukin receptor TIR domain"/>
    <property type="match status" value="1"/>
</dbReference>
<comment type="caution">
    <text evidence="3">The sequence shown here is derived from an EMBL/GenBank/DDBJ whole genome shotgun (WGS) entry which is preliminary data.</text>
</comment>
<gene>
    <name evidence="3" type="ORF">KGMB02408_39560</name>
</gene>
<organism evidence="3 4">
    <name type="scientific">Bacteroides faecalis</name>
    <dbReference type="NCBI Taxonomy" id="2447885"/>
    <lineage>
        <taxon>Bacteria</taxon>
        <taxon>Pseudomonadati</taxon>
        <taxon>Bacteroidota</taxon>
        <taxon>Bacteroidia</taxon>
        <taxon>Bacteroidales</taxon>
        <taxon>Bacteroidaceae</taxon>
        <taxon>Bacteroides</taxon>
    </lineage>
</organism>
<dbReference type="SUPFAM" id="SSF56436">
    <property type="entry name" value="C-type lectin-like"/>
    <property type="match status" value="1"/>
</dbReference>
<dbReference type="Gene3D" id="3.40.50.10140">
    <property type="entry name" value="Toll/interleukin-1 receptor homology (TIR) domain"/>
    <property type="match status" value="1"/>
</dbReference>
<keyword evidence="4" id="KW-1185">Reference proteome</keyword>
<proteinExistence type="predicted"/>
<accession>A0A401LZQ0</accession>
<evidence type="ECO:0000259" key="2">
    <source>
        <dbReference type="PROSITE" id="PS50104"/>
    </source>
</evidence>
<dbReference type="AlphaFoldDB" id="A0A401LZQ0"/>
<feature type="transmembrane region" description="Helical" evidence="1">
    <location>
        <begin position="210"/>
        <end position="231"/>
    </location>
</feature>
<evidence type="ECO:0000256" key="1">
    <source>
        <dbReference type="SAM" id="Phobius"/>
    </source>
</evidence>
<dbReference type="Pfam" id="PF13676">
    <property type="entry name" value="TIR_2"/>
    <property type="match status" value="1"/>
</dbReference>
<dbReference type="InterPro" id="IPR000157">
    <property type="entry name" value="TIR_dom"/>
</dbReference>
<dbReference type="SMART" id="SM00255">
    <property type="entry name" value="TIR"/>
    <property type="match status" value="1"/>
</dbReference>
<dbReference type="Gene3D" id="3.90.1580.10">
    <property type="entry name" value="paralog of FGE (formylglycine-generating enzyme)"/>
    <property type="match status" value="1"/>
</dbReference>
<protein>
    <recommendedName>
        <fullName evidence="2">TIR domain-containing protein</fullName>
    </recommendedName>
</protein>
<dbReference type="Proteomes" id="UP000288079">
    <property type="component" value="Unassembled WGS sequence"/>
</dbReference>
<dbReference type="InterPro" id="IPR042095">
    <property type="entry name" value="SUMF_sf"/>
</dbReference>
<dbReference type="InterPro" id="IPR035897">
    <property type="entry name" value="Toll_tir_struct_dom_sf"/>
</dbReference>
<sequence length="493" mass="57024">MLLMEYDVFISYARKDYVTEEGTVIPGNIVSQIKDVLMNNDISFWFDEEGVYSGDEFAKVIVQNIKKASIFLFISTKNSNASQWTSKEIATANHFKKKILPFRYDDTPYNDAVMLHIADLDYVSYQKNPQKAFSRLVLSIKDYLAYVKVNSQFRYDDATHMEKSDTAVNECTDRTEFNAKIDRNLNNGDKRKEAATKKRTILDLLKIKKVYLVIIGMSLLIVVVFVCTKFINRYLQHFHKTISHVYHDEGIYDVKWFEVNGVKFPMIKVQAGTFLMGDNDPDAIQHEVTLTKDYYIGQTEVTQELWKTVMGSNPSKFKGNDYPVDNVSWEDCIKFITRLNLSTNRKFRLPTEAEWEYAAGGGSEDLDNPEILIDTIIKVKPVYSGNDTLSYVGWYKETGDEGTHAVRSKKPNKLGIYDMSGNLWEWCQDRYVSYSAEKVTDPVETGTGDKRVRRGGSWRDNSNCCRVTFRSRFKPDERREWHGFRLALDCLEN</sequence>
<dbReference type="GO" id="GO:0007165">
    <property type="term" value="P:signal transduction"/>
    <property type="evidence" value="ECO:0007669"/>
    <property type="project" value="InterPro"/>
</dbReference>
<dbReference type="PANTHER" id="PTHR23150">
    <property type="entry name" value="SULFATASE MODIFYING FACTOR 1, 2"/>
    <property type="match status" value="1"/>
</dbReference>
<evidence type="ECO:0000313" key="3">
    <source>
        <dbReference type="EMBL" id="GCB37011.1"/>
    </source>
</evidence>
<dbReference type="GO" id="GO:0120147">
    <property type="term" value="F:formylglycine-generating oxidase activity"/>
    <property type="evidence" value="ECO:0007669"/>
    <property type="project" value="TreeGrafter"/>
</dbReference>
<dbReference type="PANTHER" id="PTHR23150:SF19">
    <property type="entry name" value="FORMYLGLYCINE-GENERATING ENZYME"/>
    <property type="match status" value="1"/>
</dbReference>
<dbReference type="PROSITE" id="PS50104">
    <property type="entry name" value="TIR"/>
    <property type="match status" value="1"/>
</dbReference>
<dbReference type="InterPro" id="IPR005532">
    <property type="entry name" value="SUMF_dom"/>
</dbReference>
<keyword evidence="1" id="KW-0472">Membrane</keyword>
<reference evidence="3 4" key="1">
    <citation type="submission" date="2018-10" db="EMBL/GenBank/DDBJ databases">
        <title>Draft Genome Sequence of Bacteroides sp. KCTC 15687.</title>
        <authorList>
            <person name="Yu S.Y."/>
            <person name="Kim J.S."/>
            <person name="Oh B.S."/>
            <person name="Park S.H."/>
            <person name="Kang S.W."/>
            <person name="Park J.E."/>
            <person name="Choi S.H."/>
            <person name="Han K.I."/>
            <person name="Lee K.C."/>
            <person name="Eom M.K."/>
            <person name="Suh M.K."/>
            <person name="Lee D.H."/>
            <person name="Yoon H."/>
            <person name="Kim B."/>
            <person name="Yang S.J."/>
            <person name="Lee J.S."/>
            <person name="Lee J.H."/>
        </authorList>
    </citation>
    <scope>NUCLEOTIDE SEQUENCE [LARGE SCALE GENOMIC DNA]</scope>
    <source>
        <strain evidence="3 4">KCTC 15687</strain>
    </source>
</reference>